<dbReference type="AlphaFoldDB" id="A0A3M6A0T8"/>
<accession>A0A3M6A0T8</accession>
<dbReference type="CDD" id="cd00834">
    <property type="entry name" value="KAS_I_II"/>
    <property type="match status" value="1"/>
</dbReference>
<dbReference type="FunFam" id="3.40.47.10:FF:000018">
    <property type="entry name" value="3-oxoacyl-[acyl-carrier-protein] synthase 2"/>
    <property type="match status" value="1"/>
</dbReference>
<protein>
    <submittedName>
        <fullName evidence="7">Putative 3-oxoacyl-synthase II</fullName>
    </submittedName>
</protein>
<gene>
    <name evidence="7" type="ORF">ALP15_05230</name>
</gene>
<feature type="domain" description="Ketosynthase family 3 (KS3)" evidence="6">
    <location>
        <begin position="108"/>
        <end position="513"/>
    </location>
</feature>
<dbReference type="Proteomes" id="UP000272241">
    <property type="component" value="Unassembled WGS sequence"/>
</dbReference>
<dbReference type="GO" id="GO:0006633">
    <property type="term" value="P:fatty acid biosynthetic process"/>
    <property type="evidence" value="ECO:0007669"/>
    <property type="project" value="UniProtKB-UniPathway"/>
</dbReference>
<evidence type="ECO:0000256" key="5">
    <source>
        <dbReference type="SAM" id="MobiDB-lite"/>
    </source>
</evidence>
<dbReference type="GO" id="GO:0004315">
    <property type="term" value="F:3-oxoacyl-[acyl-carrier-protein] synthase activity"/>
    <property type="evidence" value="ECO:0007669"/>
    <property type="project" value="InterPro"/>
</dbReference>
<dbReference type="InterPro" id="IPR016039">
    <property type="entry name" value="Thiolase-like"/>
</dbReference>
<feature type="compositionally biased region" description="Basic and acidic residues" evidence="5">
    <location>
        <begin position="47"/>
        <end position="65"/>
    </location>
</feature>
<dbReference type="InterPro" id="IPR018201">
    <property type="entry name" value="Ketoacyl_synth_AS"/>
</dbReference>
<evidence type="ECO:0000256" key="4">
    <source>
        <dbReference type="RuleBase" id="RU003694"/>
    </source>
</evidence>
<feature type="region of interest" description="Disordered" evidence="5">
    <location>
        <begin position="1"/>
        <end position="102"/>
    </location>
</feature>
<proteinExistence type="inferred from homology"/>
<dbReference type="SUPFAM" id="SSF53901">
    <property type="entry name" value="Thiolase-like"/>
    <property type="match status" value="2"/>
</dbReference>
<dbReference type="SMART" id="SM00825">
    <property type="entry name" value="PKS_KS"/>
    <property type="match status" value="1"/>
</dbReference>
<dbReference type="Pfam" id="PF00109">
    <property type="entry name" value="ketoacyl-synt"/>
    <property type="match status" value="1"/>
</dbReference>
<dbReference type="InterPro" id="IPR014031">
    <property type="entry name" value="Ketoacyl_synth_C"/>
</dbReference>
<dbReference type="UniPathway" id="UPA00094"/>
<dbReference type="PROSITE" id="PS52004">
    <property type="entry name" value="KS3_2"/>
    <property type="match status" value="1"/>
</dbReference>
<reference evidence="7 8" key="1">
    <citation type="submission" date="2018-08" db="EMBL/GenBank/DDBJ databases">
        <title>Recombination of ecologically and evolutionarily significant loci maintains genetic cohesion in the Pseudomonas syringae species complex.</title>
        <authorList>
            <person name="Dillon M."/>
            <person name="Thakur S."/>
            <person name="Almeida R.N.D."/>
            <person name="Weir B.S."/>
            <person name="Guttman D.S."/>
        </authorList>
    </citation>
    <scope>NUCLEOTIDE SEQUENCE [LARGE SCALE GENOMIC DNA]</scope>
    <source>
        <strain evidence="7 8">ICMP 11895</strain>
    </source>
</reference>
<organism evidence="7 8">
    <name type="scientific">Pseudomonas savastanoi</name>
    <name type="common">Pseudomonas syringae pv. savastanoi</name>
    <dbReference type="NCBI Taxonomy" id="29438"/>
    <lineage>
        <taxon>Bacteria</taxon>
        <taxon>Pseudomonadati</taxon>
        <taxon>Pseudomonadota</taxon>
        <taxon>Gammaproteobacteria</taxon>
        <taxon>Pseudomonadales</taxon>
        <taxon>Pseudomonadaceae</taxon>
        <taxon>Pseudomonas</taxon>
    </lineage>
</organism>
<evidence type="ECO:0000256" key="3">
    <source>
        <dbReference type="ARBA" id="ARBA00022679"/>
    </source>
</evidence>
<evidence type="ECO:0000256" key="1">
    <source>
        <dbReference type="ARBA" id="ARBA00005194"/>
    </source>
</evidence>
<dbReference type="InterPro" id="IPR020841">
    <property type="entry name" value="PKS_Beta-ketoAc_synthase_dom"/>
</dbReference>
<dbReference type="PANTHER" id="PTHR11712">
    <property type="entry name" value="POLYKETIDE SYNTHASE-RELATED"/>
    <property type="match status" value="1"/>
</dbReference>
<evidence type="ECO:0000256" key="2">
    <source>
        <dbReference type="ARBA" id="ARBA00008467"/>
    </source>
</evidence>
<comment type="similarity">
    <text evidence="2 4">Belongs to the thiolase-like superfamily. Beta-ketoacyl-ACP synthases family.</text>
</comment>
<dbReference type="InterPro" id="IPR014030">
    <property type="entry name" value="Ketoacyl_synth_N"/>
</dbReference>
<dbReference type="InterPro" id="IPR000794">
    <property type="entry name" value="Beta-ketoacyl_synthase"/>
</dbReference>
<keyword evidence="3 4" id="KW-0808">Transferase</keyword>
<dbReference type="Gene3D" id="3.40.47.10">
    <property type="match status" value="2"/>
</dbReference>
<comment type="caution">
    <text evidence="7">The sequence shown here is derived from an EMBL/GenBank/DDBJ whole genome shotgun (WGS) entry which is preliminary data.</text>
</comment>
<dbReference type="Pfam" id="PF02801">
    <property type="entry name" value="Ketoacyl-synt_C"/>
    <property type="match status" value="1"/>
</dbReference>
<dbReference type="GO" id="GO:0005829">
    <property type="term" value="C:cytosol"/>
    <property type="evidence" value="ECO:0007669"/>
    <property type="project" value="TreeGrafter"/>
</dbReference>
<sequence>MHHLGFRPYRQSWPGQLQRLQGRPDRCGQGTGHRTGQTQNHCQLRRSGADRHRNAGRERASRRTDEDDPGATHGHARGSGGCREFPDVGRSKLHHSSGAGRQRRAVLMKRVVVTGMSGITSVGSDWPTIDASFTANRNGIRRMDEWNRFAELNTRLAGPIDDFAVPAHWTRKQLRSMGRVSRLAVAAAEQALIDAGLLNDPLIRDGRMGTACGSSTGSTDEIKAFGNMLINSVAVGLNANSYVRMMPHTTAANISIFFGLTGRLIPTSSACTSGSQGIGYAYEAIKFGRLPLMLAGGAEELCPTEAMVFDALYATSLKNDAPHTTPRPYDSGRDGLVIGEGGGMLVLEELEHAQARGAHIYAEIVGFGSNADGAHSTRPEQATMRRAMELALEDANLSPDAIGYVNGHGTATEQGDIAETLATSSLFGSRMPLSSQKSFLGHTLGACGALESWFSIEMLNSDRYIHTLNLVDIDSQCGELDYIVGEPRRMSNEYVMNNNFAFGGVNTSLIFKRWG</sequence>
<dbReference type="PANTHER" id="PTHR11712:SF325">
    <property type="entry name" value="3-OXOACYL-(ACYL-CARRIER-PROTEIN) SYNTHASE II FABF"/>
    <property type="match status" value="1"/>
</dbReference>
<dbReference type="NCBIfam" id="NF006587">
    <property type="entry name" value="PRK09116.1"/>
    <property type="match status" value="1"/>
</dbReference>
<evidence type="ECO:0000313" key="8">
    <source>
        <dbReference type="Proteomes" id="UP000272241"/>
    </source>
</evidence>
<dbReference type="PROSITE" id="PS00606">
    <property type="entry name" value="KS3_1"/>
    <property type="match status" value="1"/>
</dbReference>
<feature type="compositionally biased region" description="Basic residues" evidence="5">
    <location>
        <begin position="91"/>
        <end position="102"/>
    </location>
</feature>
<dbReference type="EMBL" id="RBUO01000366">
    <property type="protein sequence ID" value="RMV12448.1"/>
    <property type="molecule type" value="Genomic_DNA"/>
</dbReference>
<comment type="pathway">
    <text evidence="1">Lipid metabolism; fatty acid biosynthesis.</text>
</comment>
<evidence type="ECO:0000313" key="7">
    <source>
        <dbReference type="EMBL" id="RMV12448.1"/>
    </source>
</evidence>
<evidence type="ECO:0000259" key="6">
    <source>
        <dbReference type="PROSITE" id="PS52004"/>
    </source>
</evidence>
<name>A0A3M6A0T8_PSESS</name>